<dbReference type="EMBL" id="JARBHB010000005">
    <property type="protein sequence ID" value="KAJ8884224.1"/>
    <property type="molecule type" value="Genomic_DNA"/>
</dbReference>
<sequence>MLHTGSCGLHILRGAFIHGSFSSIWDVERILSSLYYLFKDSPARREDYVKATDSRIFPLKFCAVRWVENSTVAVRAVDMWSHVLKYVKSVTEKKFPNPNTKSFMAIKDAADDPLTPVELLVFQSIAKQIQPFLIAYRTDKLVLPFLGKDVLKMLRCLTERFIKDDAIKKANSCGKLIRIEVTKKENYLPETKVHLGFAAENRVKGLVHKNVIKQRDIVQLQME</sequence>
<name>A0ABQ9HIS4_9NEOP</name>
<dbReference type="PANTHER" id="PTHR37162:SF11">
    <property type="match status" value="1"/>
</dbReference>
<gene>
    <name evidence="1" type="ORF">PR048_016081</name>
</gene>
<evidence type="ECO:0000313" key="2">
    <source>
        <dbReference type="Proteomes" id="UP001159363"/>
    </source>
</evidence>
<keyword evidence="2" id="KW-1185">Reference proteome</keyword>
<proteinExistence type="predicted"/>
<reference evidence="1 2" key="1">
    <citation type="submission" date="2023-02" db="EMBL/GenBank/DDBJ databases">
        <title>LHISI_Scaffold_Assembly.</title>
        <authorList>
            <person name="Stuart O.P."/>
            <person name="Cleave R."/>
            <person name="Magrath M.J.L."/>
            <person name="Mikheyev A.S."/>
        </authorList>
    </citation>
    <scope>NUCLEOTIDE SEQUENCE [LARGE SCALE GENOMIC DNA]</scope>
    <source>
        <strain evidence="1">Daus_M_001</strain>
        <tissue evidence="1">Leg muscle</tissue>
    </source>
</reference>
<protein>
    <submittedName>
        <fullName evidence="1">Uncharacterized protein</fullName>
    </submittedName>
</protein>
<evidence type="ECO:0000313" key="1">
    <source>
        <dbReference type="EMBL" id="KAJ8884224.1"/>
    </source>
</evidence>
<dbReference type="Proteomes" id="UP001159363">
    <property type="component" value="Chromosome 4"/>
</dbReference>
<dbReference type="PANTHER" id="PTHR37162">
    <property type="entry name" value="HAT FAMILY DIMERISATION DOMAINCONTAINING PROTEIN-RELATED"/>
    <property type="match status" value="1"/>
</dbReference>
<accession>A0ABQ9HIS4</accession>
<organism evidence="1 2">
    <name type="scientific">Dryococelus australis</name>
    <dbReference type="NCBI Taxonomy" id="614101"/>
    <lineage>
        <taxon>Eukaryota</taxon>
        <taxon>Metazoa</taxon>
        <taxon>Ecdysozoa</taxon>
        <taxon>Arthropoda</taxon>
        <taxon>Hexapoda</taxon>
        <taxon>Insecta</taxon>
        <taxon>Pterygota</taxon>
        <taxon>Neoptera</taxon>
        <taxon>Polyneoptera</taxon>
        <taxon>Phasmatodea</taxon>
        <taxon>Verophasmatodea</taxon>
        <taxon>Anareolatae</taxon>
        <taxon>Phasmatidae</taxon>
        <taxon>Eurycanthinae</taxon>
        <taxon>Dryococelus</taxon>
    </lineage>
</organism>
<comment type="caution">
    <text evidence="1">The sequence shown here is derived from an EMBL/GenBank/DDBJ whole genome shotgun (WGS) entry which is preliminary data.</text>
</comment>